<dbReference type="Proteomes" id="UP001596058">
    <property type="component" value="Unassembled WGS sequence"/>
</dbReference>
<dbReference type="SUPFAM" id="SSF52540">
    <property type="entry name" value="P-loop containing nucleoside triphosphate hydrolases"/>
    <property type="match status" value="1"/>
</dbReference>
<dbReference type="InterPro" id="IPR051677">
    <property type="entry name" value="AfsR-DnrI-RedD_regulator"/>
</dbReference>
<dbReference type="SMART" id="SM00028">
    <property type="entry name" value="TPR"/>
    <property type="match status" value="6"/>
</dbReference>
<evidence type="ECO:0000259" key="6">
    <source>
        <dbReference type="SMART" id="SM01043"/>
    </source>
</evidence>
<dbReference type="InterPro" id="IPR016032">
    <property type="entry name" value="Sig_transdc_resp-reg_C-effctor"/>
</dbReference>
<keyword evidence="4" id="KW-0804">Transcription</keyword>
<dbReference type="RefSeq" id="WP_379512471.1">
    <property type="nucleotide sequence ID" value="NZ_JBHSPA010000006.1"/>
</dbReference>
<dbReference type="InterPro" id="IPR005158">
    <property type="entry name" value="BTAD"/>
</dbReference>
<dbReference type="PANTHER" id="PTHR35807:SF1">
    <property type="entry name" value="TRANSCRIPTIONAL REGULATOR REDD"/>
    <property type="match status" value="1"/>
</dbReference>
<dbReference type="Pfam" id="PF13424">
    <property type="entry name" value="TPR_12"/>
    <property type="match status" value="2"/>
</dbReference>
<dbReference type="PANTHER" id="PTHR35807">
    <property type="entry name" value="TRANSCRIPTIONAL REGULATOR REDD-RELATED"/>
    <property type="match status" value="1"/>
</dbReference>
<accession>A0ABW1CDL9</accession>
<evidence type="ECO:0000259" key="5">
    <source>
        <dbReference type="SMART" id="SM00862"/>
    </source>
</evidence>
<dbReference type="SUPFAM" id="SSF46894">
    <property type="entry name" value="C-terminal effector domain of the bipartite response regulators"/>
    <property type="match status" value="1"/>
</dbReference>
<dbReference type="InterPro" id="IPR027417">
    <property type="entry name" value="P-loop_NTPase"/>
</dbReference>
<comment type="caution">
    <text evidence="7">The sequence shown here is derived from an EMBL/GenBank/DDBJ whole genome shotgun (WGS) entry which is preliminary data.</text>
</comment>
<dbReference type="CDD" id="cd15831">
    <property type="entry name" value="BTAD"/>
    <property type="match status" value="1"/>
</dbReference>
<feature type="domain" description="OmpR/PhoB-type" evidence="5">
    <location>
        <begin position="17"/>
        <end position="98"/>
    </location>
</feature>
<comment type="similarity">
    <text evidence="1">Belongs to the AfsR/DnrI/RedD regulatory family.</text>
</comment>
<dbReference type="Pfam" id="PF03704">
    <property type="entry name" value="BTAD"/>
    <property type="match status" value="1"/>
</dbReference>
<dbReference type="EMBL" id="JBHSPA010000006">
    <property type="protein sequence ID" value="MFC5822923.1"/>
    <property type="molecule type" value="Genomic_DNA"/>
</dbReference>
<keyword evidence="2" id="KW-0805">Transcription regulation</keyword>
<evidence type="ECO:0000256" key="3">
    <source>
        <dbReference type="ARBA" id="ARBA00023125"/>
    </source>
</evidence>
<evidence type="ECO:0000313" key="7">
    <source>
        <dbReference type="EMBL" id="MFC5822923.1"/>
    </source>
</evidence>
<proteinExistence type="inferred from homology"/>
<dbReference type="Gene3D" id="1.25.40.10">
    <property type="entry name" value="Tetratricopeptide repeat domain"/>
    <property type="match status" value="3"/>
</dbReference>
<organism evidence="7 8">
    <name type="scientific">Nonomuraea insulae</name>
    <dbReference type="NCBI Taxonomy" id="1616787"/>
    <lineage>
        <taxon>Bacteria</taxon>
        <taxon>Bacillati</taxon>
        <taxon>Actinomycetota</taxon>
        <taxon>Actinomycetes</taxon>
        <taxon>Streptosporangiales</taxon>
        <taxon>Streptosporangiaceae</taxon>
        <taxon>Nonomuraea</taxon>
    </lineage>
</organism>
<dbReference type="InterPro" id="IPR036388">
    <property type="entry name" value="WH-like_DNA-bd_sf"/>
</dbReference>
<dbReference type="SMART" id="SM01043">
    <property type="entry name" value="BTAD"/>
    <property type="match status" value="1"/>
</dbReference>
<evidence type="ECO:0000313" key="8">
    <source>
        <dbReference type="Proteomes" id="UP001596058"/>
    </source>
</evidence>
<dbReference type="InterPro" id="IPR019734">
    <property type="entry name" value="TPR_rpt"/>
</dbReference>
<dbReference type="InterPro" id="IPR011990">
    <property type="entry name" value="TPR-like_helical_dom_sf"/>
</dbReference>
<dbReference type="InterPro" id="IPR001867">
    <property type="entry name" value="OmpR/PhoB-type_DNA-bd"/>
</dbReference>
<dbReference type="Gene3D" id="3.40.50.300">
    <property type="entry name" value="P-loop containing nucleotide triphosphate hydrolases"/>
    <property type="match status" value="1"/>
</dbReference>
<evidence type="ECO:0000256" key="2">
    <source>
        <dbReference type="ARBA" id="ARBA00023015"/>
    </source>
</evidence>
<keyword evidence="8" id="KW-1185">Reference proteome</keyword>
<feature type="domain" description="Bacterial transcriptional activator" evidence="6">
    <location>
        <begin position="96"/>
        <end position="227"/>
    </location>
</feature>
<reference evidence="8" key="1">
    <citation type="journal article" date="2019" name="Int. J. Syst. Evol. Microbiol.">
        <title>The Global Catalogue of Microorganisms (GCM) 10K type strain sequencing project: providing services to taxonomists for standard genome sequencing and annotation.</title>
        <authorList>
            <consortium name="The Broad Institute Genomics Platform"/>
            <consortium name="The Broad Institute Genome Sequencing Center for Infectious Disease"/>
            <person name="Wu L."/>
            <person name="Ma J."/>
        </authorList>
    </citation>
    <scope>NUCLEOTIDE SEQUENCE [LARGE SCALE GENOMIC DNA]</scope>
    <source>
        <strain evidence="8">CCUG 53903</strain>
    </source>
</reference>
<dbReference type="SUPFAM" id="SSF48452">
    <property type="entry name" value="TPR-like"/>
    <property type="match status" value="3"/>
</dbReference>
<evidence type="ECO:0000256" key="4">
    <source>
        <dbReference type="ARBA" id="ARBA00023163"/>
    </source>
</evidence>
<name>A0ABW1CDL9_9ACTN</name>
<sequence length="907" mass="97481">MTVTYHLLGPLEVRSGGRPVRISGRKPRLLLATLLLEAGCVVGADRLAEVLWPDRPPRSAQANLRTYVSSLRSDLGPGQLRADASGYAIDVAGPALDLLTFEELIDRGEYAEALALWRGAPLCDLPGSPVWDRRLEHLHRIRLHAAEALIERRIALGDHDGAIPELRGLLSEHPYREDLWGRLVLILHRGGRKAEALRAYATVRDRLVEELGVEPGAELRGAYELILADESLPVVPRQLPPDLPDFTGRAEAVAELGRPFSVAVISGPPGAGKSALAVHVAHALREVYPAGQLYLELGVREPADLLAQALRALGVTSAPPTVPECSALLRSLLAERPMLVLLDDARDAEQVRPLLPGNDSAVIVTSRRRITELPGAVRVQLADLDPGEALSLLRHICGEDRVAREREAALAIVTSCGGLPLAVRNAGARLAARPGWSLSVLRQRLADDWLGELRDVRASLDHGYTGLPREAARTLGALGLLGTVAQPGWVVDAALGRHGAHDVTDLLVEVNLLDLVGTDSMGQPRYRVPGLIARHALERGPSLLGAVGCAGPDESNGPDLDGREAVGRVLAAWTVTSERAMARLPTTVFSLTAARAPRWRLPEQTLERLTSDPVTWFEAEHEALAGAVEVAAGLGLAESAWGLAAAMVPYLDLHCHLGTWRSTHTAALAASQAAGDRYGEAAMLRGLAQVGLYQDRYEESAEGFTRSRRIFHDLGDQRAEAISICGLGAVHQFRGRHARSLGHFKHALAIFLATGDKPGEAYTRQAIGRVCLKSGDLAQASESLGQAMRLAQELGDAHREGCVCLQMGHLHQAMSFHRHALEIFESLGDRHCGAYALQSLAGLQAAHGDLARASTGLERSLEIFQELGDRSGEASTTQLLGELHRSAGRTGLALDYLRHASALRSSI</sequence>
<evidence type="ECO:0000256" key="1">
    <source>
        <dbReference type="ARBA" id="ARBA00005820"/>
    </source>
</evidence>
<protein>
    <submittedName>
        <fullName evidence="7">BTAD domain-containing putative transcriptional regulator</fullName>
    </submittedName>
</protein>
<dbReference type="Gene3D" id="1.10.10.10">
    <property type="entry name" value="Winged helix-like DNA-binding domain superfamily/Winged helix DNA-binding domain"/>
    <property type="match status" value="1"/>
</dbReference>
<gene>
    <name evidence="7" type="ORF">ACFPZ3_03540</name>
</gene>
<dbReference type="SMART" id="SM00862">
    <property type="entry name" value="Trans_reg_C"/>
    <property type="match status" value="1"/>
</dbReference>
<keyword evidence="3" id="KW-0238">DNA-binding</keyword>
<dbReference type="PRINTS" id="PR00364">
    <property type="entry name" value="DISEASERSIST"/>
</dbReference>